<proteinExistence type="predicted"/>
<dbReference type="InterPro" id="IPR014967">
    <property type="entry name" value="Uncharacterised_YugN-like"/>
</dbReference>
<gene>
    <name evidence="1" type="ORF">RWE15_17800</name>
</gene>
<organism evidence="1 2">
    <name type="scientific">Tigheibacillus halophilus</name>
    <dbReference type="NCBI Taxonomy" id="361280"/>
    <lineage>
        <taxon>Bacteria</taxon>
        <taxon>Bacillati</taxon>
        <taxon>Bacillota</taxon>
        <taxon>Bacilli</taxon>
        <taxon>Bacillales</taxon>
        <taxon>Bacillaceae</taxon>
        <taxon>Tigheibacillus</taxon>
    </lineage>
</organism>
<dbReference type="SUPFAM" id="SSF160755">
    <property type="entry name" value="YugN-like"/>
    <property type="match status" value="1"/>
</dbReference>
<evidence type="ECO:0000313" key="1">
    <source>
        <dbReference type="EMBL" id="MDY0395899.1"/>
    </source>
</evidence>
<dbReference type="Gene3D" id="3.30.310.100">
    <property type="entry name" value="YugN-like"/>
    <property type="match status" value="1"/>
</dbReference>
<dbReference type="InterPro" id="IPR036491">
    <property type="entry name" value="YugN-like_sf"/>
</dbReference>
<dbReference type="Proteomes" id="UP001281447">
    <property type="component" value="Unassembled WGS sequence"/>
</dbReference>
<sequence length="111" mass="12715">MASIWGGNWEYDGGMFDGVMHKEKGETFYIRLPFQVLQGELDRSDALIEFQKPYVIKHVVHVGLDKDENSLLAATGFNQFQDPLDKDGHIRDKSKWQEFGEEAIGDILDKL</sequence>
<name>A0ABU5C9J4_9BACI</name>
<reference evidence="1 2" key="1">
    <citation type="submission" date="2023-10" db="EMBL/GenBank/DDBJ databases">
        <title>Virgibacillus halophilus 5B73C genome.</title>
        <authorList>
            <person name="Miliotis G."/>
            <person name="Sengupta P."/>
            <person name="Hameed A."/>
            <person name="Chuvochina M."/>
            <person name="Mcdonagh F."/>
            <person name="Simpson A.C."/>
            <person name="Singh N.K."/>
            <person name="Rekha P.D."/>
            <person name="Raman K."/>
            <person name="Hugenholtz P."/>
            <person name="Venkateswaran K."/>
        </authorList>
    </citation>
    <scope>NUCLEOTIDE SEQUENCE [LARGE SCALE GENOMIC DNA]</scope>
    <source>
        <strain evidence="1 2">5B73C</strain>
    </source>
</reference>
<comment type="caution">
    <text evidence="1">The sequence shown here is derived from an EMBL/GenBank/DDBJ whole genome shotgun (WGS) entry which is preliminary data.</text>
</comment>
<accession>A0ABU5C9J4</accession>
<dbReference type="EMBL" id="JAWDIP010000004">
    <property type="protein sequence ID" value="MDY0395899.1"/>
    <property type="molecule type" value="Genomic_DNA"/>
</dbReference>
<protein>
    <submittedName>
        <fullName evidence="1">YugN family protein</fullName>
    </submittedName>
</protein>
<evidence type="ECO:0000313" key="2">
    <source>
        <dbReference type="Proteomes" id="UP001281447"/>
    </source>
</evidence>
<keyword evidence="2" id="KW-1185">Reference proteome</keyword>
<dbReference type="Pfam" id="PF08868">
    <property type="entry name" value="YugN"/>
    <property type="match status" value="1"/>
</dbReference>